<name>A0ABP9LIL0_9RHOB</name>
<keyword evidence="4 9" id="KW-0548">Nucleotidyltransferase</keyword>
<dbReference type="InterPro" id="IPR038709">
    <property type="entry name" value="RpoN_core-bd_sf"/>
</dbReference>
<keyword evidence="7 9" id="KW-0238">DNA-binding</keyword>
<evidence type="ECO:0000256" key="8">
    <source>
        <dbReference type="ARBA" id="ARBA00023163"/>
    </source>
</evidence>
<dbReference type="Pfam" id="PF04552">
    <property type="entry name" value="Sigma54_DBD"/>
    <property type="match status" value="1"/>
</dbReference>
<sequence>MELVQSLTHRQTMQMSGQMLHSLAILGMLSSDLSEYLTEKAQSNPFVCYAPPRAFAARGGPKFDAVAAVASDRPSLMAHVVEQIELAFAVAPDRMIALRFAEALEPTGWLGQPVEDIALLAGVPQAKAEQVLAVLQGFEPVGLFARSLSDCLLIQARDADILTWEVEMLIRNLDLLAERKMEVLAERCDCEPADIPDIVAQIRGLNPKPGLAFDHVPQPVFPPDVIATRGPEGWTVELNRETSPTITVMEDQTPEGEVDPKARQQRKKALAEARALAQALERRGDTLLRTAAVLVARQTGFLDHGPVHLTPLTLEDVAAELGLHSSTISRAVSGRMIQTPTRALPLRAFFARSVAATGGGAAVSRDHALDFVQNTIRAEDPATPLSDDAIVALARRAGLKIARRTVAKYRSNLGIKSSYQRQRKAASG</sequence>
<evidence type="ECO:0000259" key="10">
    <source>
        <dbReference type="Pfam" id="PF04552"/>
    </source>
</evidence>
<evidence type="ECO:0000256" key="9">
    <source>
        <dbReference type="PIRNR" id="PIRNR000774"/>
    </source>
</evidence>
<dbReference type="EMBL" id="BAABHW010000004">
    <property type="protein sequence ID" value="GAA5077218.1"/>
    <property type="molecule type" value="Genomic_DNA"/>
</dbReference>
<dbReference type="NCBIfam" id="TIGR02395">
    <property type="entry name" value="rpoN_sigma"/>
    <property type="match status" value="1"/>
</dbReference>
<dbReference type="InterPro" id="IPR007046">
    <property type="entry name" value="RNA_pol_sigma_54_core-bd"/>
</dbReference>
<keyword evidence="2 9" id="KW-0240">DNA-directed RNA polymerase</keyword>
<reference evidence="13" key="1">
    <citation type="journal article" date="2019" name="Int. J. Syst. Evol. Microbiol.">
        <title>The Global Catalogue of Microorganisms (GCM) 10K type strain sequencing project: providing services to taxonomists for standard genome sequencing and annotation.</title>
        <authorList>
            <consortium name="The Broad Institute Genomics Platform"/>
            <consortium name="The Broad Institute Genome Sequencing Center for Infectious Disease"/>
            <person name="Wu L."/>
            <person name="Ma J."/>
        </authorList>
    </citation>
    <scope>NUCLEOTIDE SEQUENCE [LARGE SCALE GENOMIC DNA]</scope>
    <source>
        <strain evidence="13">JCM 18015</strain>
    </source>
</reference>
<dbReference type="Gene3D" id="1.10.10.1330">
    <property type="entry name" value="RNA polymerase sigma-54 factor, core-binding domain"/>
    <property type="match status" value="1"/>
</dbReference>
<evidence type="ECO:0000256" key="3">
    <source>
        <dbReference type="ARBA" id="ARBA00022679"/>
    </source>
</evidence>
<comment type="function">
    <text evidence="9">Sigma factors are initiation factors that promote the attachment of RNA polymerase to specific initiation sites and are then released.</text>
</comment>
<dbReference type="PROSITE" id="PS00718">
    <property type="entry name" value="SIGMA54_2"/>
    <property type="match status" value="1"/>
</dbReference>
<evidence type="ECO:0000256" key="5">
    <source>
        <dbReference type="ARBA" id="ARBA00023015"/>
    </source>
</evidence>
<evidence type="ECO:0000259" key="11">
    <source>
        <dbReference type="Pfam" id="PF04963"/>
    </source>
</evidence>
<evidence type="ECO:0000313" key="13">
    <source>
        <dbReference type="Proteomes" id="UP001499910"/>
    </source>
</evidence>
<feature type="domain" description="RNA polymerase sigma factor 54 DNA-binding" evidence="10">
    <location>
        <begin position="265"/>
        <end position="423"/>
    </location>
</feature>
<evidence type="ECO:0000256" key="7">
    <source>
        <dbReference type="ARBA" id="ARBA00023125"/>
    </source>
</evidence>
<dbReference type="PROSITE" id="PS50044">
    <property type="entry name" value="SIGMA54_3"/>
    <property type="match status" value="1"/>
</dbReference>
<dbReference type="PRINTS" id="PR00045">
    <property type="entry name" value="SIGMA54FCT"/>
</dbReference>
<evidence type="ECO:0000256" key="4">
    <source>
        <dbReference type="ARBA" id="ARBA00022695"/>
    </source>
</evidence>
<evidence type="ECO:0000256" key="6">
    <source>
        <dbReference type="ARBA" id="ARBA00023082"/>
    </source>
</evidence>
<keyword evidence="6 9" id="KW-0731">Sigma factor</keyword>
<comment type="similarity">
    <text evidence="1 9">Belongs to the sigma-54 factor family.</text>
</comment>
<dbReference type="Pfam" id="PF00309">
    <property type="entry name" value="Sigma54_AID"/>
    <property type="match status" value="1"/>
</dbReference>
<dbReference type="PIRSF" id="PIRSF000774">
    <property type="entry name" value="RpoN"/>
    <property type="match status" value="1"/>
</dbReference>
<dbReference type="Gene3D" id="1.10.10.60">
    <property type="entry name" value="Homeodomain-like"/>
    <property type="match status" value="1"/>
</dbReference>
<evidence type="ECO:0000256" key="1">
    <source>
        <dbReference type="ARBA" id="ARBA00008798"/>
    </source>
</evidence>
<evidence type="ECO:0000256" key="2">
    <source>
        <dbReference type="ARBA" id="ARBA00022478"/>
    </source>
</evidence>
<organism evidence="12 13">
    <name type="scientific">[Roseibacterium] beibuensis</name>
    <dbReference type="NCBI Taxonomy" id="1193142"/>
    <lineage>
        <taxon>Bacteria</taxon>
        <taxon>Pseudomonadati</taxon>
        <taxon>Pseudomonadota</taxon>
        <taxon>Alphaproteobacteria</taxon>
        <taxon>Rhodobacterales</taxon>
        <taxon>Roseobacteraceae</taxon>
        <taxon>Roseicyclus</taxon>
    </lineage>
</organism>
<dbReference type="Pfam" id="PF04963">
    <property type="entry name" value="Sigma54_CBD"/>
    <property type="match status" value="1"/>
</dbReference>
<keyword evidence="3 9" id="KW-0808">Transferase</keyword>
<evidence type="ECO:0000313" key="12">
    <source>
        <dbReference type="EMBL" id="GAA5077218.1"/>
    </source>
</evidence>
<accession>A0ABP9LIL0</accession>
<dbReference type="InterPro" id="IPR007634">
    <property type="entry name" value="RNA_pol_sigma_54_DNA-bd"/>
</dbReference>
<dbReference type="PANTHER" id="PTHR32248:SF4">
    <property type="entry name" value="RNA POLYMERASE SIGMA-54 FACTOR"/>
    <property type="match status" value="1"/>
</dbReference>
<dbReference type="RefSeq" id="WP_259549726.1">
    <property type="nucleotide sequence ID" value="NZ_BAABHW010000004.1"/>
</dbReference>
<dbReference type="PANTHER" id="PTHR32248">
    <property type="entry name" value="RNA POLYMERASE SIGMA-54 FACTOR"/>
    <property type="match status" value="1"/>
</dbReference>
<keyword evidence="13" id="KW-1185">Reference proteome</keyword>
<dbReference type="InterPro" id="IPR000394">
    <property type="entry name" value="RNA_pol_sigma_54"/>
</dbReference>
<feature type="domain" description="RNA polymerase sigma factor 54 core-binding" evidence="11">
    <location>
        <begin position="68"/>
        <end position="249"/>
    </location>
</feature>
<proteinExistence type="inferred from homology"/>
<comment type="caution">
    <text evidence="12">The sequence shown here is derived from an EMBL/GenBank/DDBJ whole genome shotgun (WGS) entry which is preliminary data.</text>
</comment>
<dbReference type="Proteomes" id="UP001499910">
    <property type="component" value="Unassembled WGS sequence"/>
</dbReference>
<protein>
    <recommendedName>
        <fullName evidence="9">RNA polymerase sigma-54 factor</fullName>
    </recommendedName>
</protein>
<gene>
    <name evidence="12" type="primary">rpoN</name>
    <name evidence="12" type="ORF">GCM10023209_27200</name>
</gene>
<dbReference type="PROSITE" id="PS00717">
    <property type="entry name" value="SIGMA54_1"/>
    <property type="match status" value="1"/>
</dbReference>
<keyword evidence="5 9" id="KW-0805">Transcription regulation</keyword>
<keyword evidence="8 9" id="KW-0804">Transcription</keyword>